<reference evidence="2" key="1">
    <citation type="submission" date="2022-11" db="UniProtKB">
        <authorList>
            <consortium name="WormBaseParasite"/>
        </authorList>
    </citation>
    <scope>IDENTIFICATION</scope>
</reference>
<dbReference type="WBParaSite" id="nRc.2.0.1.t33351-RA">
    <property type="protein sequence ID" value="nRc.2.0.1.t33351-RA"/>
    <property type="gene ID" value="nRc.2.0.1.g33351"/>
</dbReference>
<protein>
    <submittedName>
        <fullName evidence="2">Uncharacterized protein</fullName>
    </submittedName>
</protein>
<accession>A0A915K3R9</accession>
<name>A0A915K3R9_ROMCU</name>
<organism evidence="1 2">
    <name type="scientific">Romanomermis culicivorax</name>
    <name type="common">Nematode worm</name>
    <dbReference type="NCBI Taxonomy" id="13658"/>
    <lineage>
        <taxon>Eukaryota</taxon>
        <taxon>Metazoa</taxon>
        <taxon>Ecdysozoa</taxon>
        <taxon>Nematoda</taxon>
        <taxon>Enoplea</taxon>
        <taxon>Dorylaimia</taxon>
        <taxon>Mermithida</taxon>
        <taxon>Mermithoidea</taxon>
        <taxon>Mermithidae</taxon>
        <taxon>Romanomermis</taxon>
    </lineage>
</organism>
<keyword evidence="1" id="KW-1185">Reference proteome</keyword>
<dbReference type="AlphaFoldDB" id="A0A915K3R9"/>
<proteinExistence type="predicted"/>
<evidence type="ECO:0000313" key="2">
    <source>
        <dbReference type="WBParaSite" id="nRc.2.0.1.t33351-RA"/>
    </source>
</evidence>
<sequence length="130" mass="15102">DYLDPKGVANPAFVDNYPGNDWCLNFLNHHKAFLSTRLANNIKRARANVGPKVMKKYFENLEVTVVNVKPENIHNHEETNLSDGPGRKKGQAFVPNLDKFIFEIEHSIDFRMGEEIDNLFVIRKMKFRKE</sequence>
<dbReference type="Proteomes" id="UP000887565">
    <property type="component" value="Unplaced"/>
</dbReference>
<evidence type="ECO:0000313" key="1">
    <source>
        <dbReference type="Proteomes" id="UP000887565"/>
    </source>
</evidence>